<keyword evidence="3" id="KW-1185">Reference proteome</keyword>
<sequence length="486" mass="53844">MEESHDSDTGKSMEKSYDSDTGKSMDKGKAHDIGAEANTTEESYDSDTGKSMDKRRARATETETNAMDESHDSDTGKPMDKRKARATETETNAMDKSHDSDTGKPMDKRKAHAISAEIVIEGMWCSTIVRNSLPMVPLVLLEVLLVDVSHVFNMADIEIPGSNTIIVDAVVYYAVTSSKPTSIVPDVADFTRISKLRAHQSFGTLLPALAKKWPGFKSKPLKTWMLLSFVWDPNPPPAWEPLGMFEDIIEENDLVPWQTKDGCAELYLLLSDFVIGEMEPIPYSAAALAGCAVSYGSGTHSYGSRSAASGTPIEEDAETPVGQALKMQILQSCDMQTDYARLLADAKSSNVRIGVQCYDAIQSAIQVWKRKQGDGSWPSNLVIKADNIRSVWWGKSAFHEWQAHVNDLEKLSSTIQVCADMLDWLRELEGCKSERMVWGDRYKSNGQYSLVELKNWISDVEQQQALVEYAATKASKGSTKSHKKCK</sequence>
<gene>
    <name evidence="2" type="ORF">H1R20_g1382</name>
</gene>
<evidence type="ECO:0000313" key="3">
    <source>
        <dbReference type="Proteomes" id="UP001140091"/>
    </source>
</evidence>
<evidence type="ECO:0000256" key="1">
    <source>
        <dbReference type="SAM" id="MobiDB-lite"/>
    </source>
</evidence>
<organism evidence="2 3">
    <name type="scientific">Candolleomyces eurysporus</name>
    <dbReference type="NCBI Taxonomy" id="2828524"/>
    <lineage>
        <taxon>Eukaryota</taxon>
        <taxon>Fungi</taxon>
        <taxon>Dikarya</taxon>
        <taxon>Basidiomycota</taxon>
        <taxon>Agaricomycotina</taxon>
        <taxon>Agaricomycetes</taxon>
        <taxon>Agaricomycetidae</taxon>
        <taxon>Agaricales</taxon>
        <taxon>Agaricineae</taxon>
        <taxon>Psathyrellaceae</taxon>
        <taxon>Candolleomyces</taxon>
    </lineage>
</organism>
<evidence type="ECO:0000313" key="2">
    <source>
        <dbReference type="EMBL" id="KAJ2935711.1"/>
    </source>
</evidence>
<accession>A0A9W8JH77</accession>
<feature type="compositionally biased region" description="Basic and acidic residues" evidence="1">
    <location>
        <begin position="68"/>
        <end position="107"/>
    </location>
</feature>
<reference evidence="2" key="1">
    <citation type="submission" date="2022-06" db="EMBL/GenBank/DDBJ databases">
        <title>Genome Sequence of Candolleomyces eurysporus.</title>
        <authorList>
            <person name="Buettner E."/>
        </authorList>
    </citation>
    <scope>NUCLEOTIDE SEQUENCE</scope>
    <source>
        <strain evidence="2">VTCC 930004</strain>
    </source>
</reference>
<feature type="compositionally biased region" description="Basic and acidic residues" evidence="1">
    <location>
        <begin position="1"/>
        <end position="34"/>
    </location>
</feature>
<comment type="caution">
    <text evidence="2">The sequence shown here is derived from an EMBL/GenBank/DDBJ whole genome shotgun (WGS) entry which is preliminary data.</text>
</comment>
<proteinExistence type="predicted"/>
<dbReference type="EMBL" id="JANBPK010000386">
    <property type="protein sequence ID" value="KAJ2935711.1"/>
    <property type="molecule type" value="Genomic_DNA"/>
</dbReference>
<feature type="region of interest" description="Disordered" evidence="1">
    <location>
        <begin position="1"/>
        <end position="107"/>
    </location>
</feature>
<protein>
    <submittedName>
        <fullName evidence="2">Uncharacterized protein</fullName>
    </submittedName>
</protein>
<feature type="non-terminal residue" evidence="2">
    <location>
        <position position="486"/>
    </location>
</feature>
<feature type="compositionally biased region" description="Basic and acidic residues" evidence="1">
    <location>
        <begin position="47"/>
        <end position="61"/>
    </location>
</feature>
<dbReference type="Proteomes" id="UP001140091">
    <property type="component" value="Unassembled WGS sequence"/>
</dbReference>
<dbReference type="AlphaFoldDB" id="A0A9W8JH77"/>
<name>A0A9W8JH77_9AGAR</name>